<evidence type="ECO:0000256" key="3">
    <source>
        <dbReference type="ARBA" id="ARBA00022525"/>
    </source>
</evidence>
<dbReference type="InterPro" id="IPR012334">
    <property type="entry name" value="Pectin_lyas_fold"/>
</dbReference>
<comment type="similarity">
    <text evidence="2 10">Belongs to the glycosyl hydrolase 28 family.</text>
</comment>
<dbReference type="GO" id="GO:0005576">
    <property type="term" value="C:extracellular region"/>
    <property type="evidence" value="ECO:0007669"/>
    <property type="project" value="UniProtKB-SubCell"/>
</dbReference>
<evidence type="ECO:0000256" key="7">
    <source>
        <dbReference type="ARBA" id="ARBA00023180"/>
    </source>
</evidence>
<dbReference type="Proteomes" id="UP000235786">
    <property type="component" value="Unassembled WGS sequence"/>
</dbReference>
<evidence type="ECO:0000256" key="8">
    <source>
        <dbReference type="ARBA" id="ARBA00023295"/>
    </source>
</evidence>
<dbReference type="SUPFAM" id="SSF51126">
    <property type="entry name" value="Pectin lyase-like"/>
    <property type="match status" value="1"/>
</dbReference>
<evidence type="ECO:0000256" key="11">
    <source>
        <dbReference type="SAM" id="SignalP"/>
    </source>
</evidence>
<dbReference type="Gene3D" id="2.160.20.10">
    <property type="entry name" value="Single-stranded right-handed beta-helix, Pectin lyase-like"/>
    <property type="match status" value="2"/>
</dbReference>
<feature type="signal peptide" evidence="11">
    <location>
        <begin position="1"/>
        <end position="20"/>
    </location>
</feature>
<dbReference type="GO" id="GO:0004650">
    <property type="term" value="F:polygalacturonase activity"/>
    <property type="evidence" value="ECO:0007669"/>
    <property type="project" value="InterPro"/>
</dbReference>
<keyword evidence="4 11" id="KW-0732">Signal</keyword>
<evidence type="ECO:0000256" key="9">
    <source>
        <dbReference type="ARBA" id="ARBA00023316"/>
    </source>
</evidence>
<dbReference type="InterPro" id="IPR000743">
    <property type="entry name" value="Glyco_hydro_28"/>
</dbReference>
<sequence>MKFSILSAVPALFFSSLVSAQLSGDVGLSNTRASKAAIKVCNILNYGGVASKTTDNGPAIASAWAAGKSGREVYILAGNYRLATWVPLTGGKAVSINLDGIIYRTGTEGGNMIFIEHTTDFEFYSSTSKGAVQVDAGAFHFVMDTCSNGEVYNMIIRGSNEGGLDGIDVWGTNNWIHDIEVTNKDECIIVKSPTSYILIKSIYCNCSGGCATGSLGVDTDIHDIEYNHIYTQESNQMLMIKSNAGSGSVYSCSFNNFMGHSNAYMLDIDGAPCYDITIESFDIWTEAGSEVLYKCENAYGSGPCLSTGTDYTAYAITTHTVTSVTSYSITTMAADFTVGFGLMTSIPIPAIPTSFFPGLAPSSALLG</sequence>
<dbReference type="OrthoDB" id="2268901at2759"/>
<dbReference type="Pfam" id="PF00295">
    <property type="entry name" value="Glyco_hydro_28"/>
    <property type="match status" value="1"/>
</dbReference>
<dbReference type="AlphaFoldDB" id="A0A2J6R9F6"/>
<dbReference type="InterPro" id="IPR011050">
    <property type="entry name" value="Pectin_lyase_fold/virulence"/>
</dbReference>
<dbReference type="STRING" id="1149755.A0A2J6R9F6"/>
<evidence type="ECO:0000256" key="1">
    <source>
        <dbReference type="ARBA" id="ARBA00004613"/>
    </source>
</evidence>
<gene>
    <name evidence="12" type="ORF">L207DRAFT_533293</name>
</gene>
<dbReference type="PANTHER" id="PTHR31736">
    <property type="match status" value="1"/>
</dbReference>
<name>A0A2J6R9F6_HYAVF</name>
<evidence type="ECO:0000256" key="5">
    <source>
        <dbReference type="ARBA" id="ARBA00022801"/>
    </source>
</evidence>
<keyword evidence="13" id="KW-1185">Reference proteome</keyword>
<evidence type="ECO:0000256" key="2">
    <source>
        <dbReference type="ARBA" id="ARBA00008834"/>
    </source>
</evidence>
<keyword evidence="3" id="KW-0964">Secreted</keyword>
<dbReference type="GO" id="GO:0071555">
    <property type="term" value="P:cell wall organization"/>
    <property type="evidence" value="ECO:0007669"/>
    <property type="project" value="UniProtKB-KW"/>
</dbReference>
<evidence type="ECO:0000256" key="10">
    <source>
        <dbReference type="RuleBase" id="RU361169"/>
    </source>
</evidence>
<keyword evidence="5 10" id="KW-0378">Hydrolase</keyword>
<evidence type="ECO:0000313" key="12">
    <source>
        <dbReference type="EMBL" id="PMD35136.1"/>
    </source>
</evidence>
<dbReference type="GO" id="GO:0046576">
    <property type="term" value="F:rhamnogalacturonan alpha-L-rhamnopyranosyl-(1-&gt;4)-alpha-D-galactopyranosyluronide lyase activity"/>
    <property type="evidence" value="ECO:0007669"/>
    <property type="project" value="UniProtKB-ARBA"/>
</dbReference>
<dbReference type="PANTHER" id="PTHR31736:SF19">
    <property type="entry name" value="PECTIN LYASE SUPERFAMILY PROTEIN-RELATED"/>
    <property type="match status" value="1"/>
</dbReference>
<organism evidence="12 13">
    <name type="scientific">Hyaloscypha variabilis (strain UAMH 11265 / GT02V1 / F)</name>
    <name type="common">Meliniomyces variabilis</name>
    <dbReference type="NCBI Taxonomy" id="1149755"/>
    <lineage>
        <taxon>Eukaryota</taxon>
        <taxon>Fungi</taxon>
        <taxon>Dikarya</taxon>
        <taxon>Ascomycota</taxon>
        <taxon>Pezizomycotina</taxon>
        <taxon>Leotiomycetes</taxon>
        <taxon>Helotiales</taxon>
        <taxon>Hyaloscyphaceae</taxon>
        <taxon>Hyaloscypha</taxon>
        <taxon>Hyaloscypha variabilis</taxon>
    </lineage>
</organism>
<keyword evidence="6" id="KW-1015">Disulfide bond</keyword>
<proteinExistence type="inferred from homology"/>
<keyword evidence="9" id="KW-0961">Cell wall biogenesis/degradation</keyword>
<keyword evidence="8 10" id="KW-0326">Glycosidase</keyword>
<accession>A0A2J6R9F6</accession>
<evidence type="ECO:0000313" key="13">
    <source>
        <dbReference type="Proteomes" id="UP000235786"/>
    </source>
</evidence>
<evidence type="ECO:0000256" key="4">
    <source>
        <dbReference type="ARBA" id="ARBA00022729"/>
    </source>
</evidence>
<keyword evidence="7" id="KW-0325">Glycoprotein</keyword>
<evidence type="ECO:0000256" key="6">
    <source>
        <dbReference type="ARBA" id="ARBA00023157"/>
    </source>
</evidence>
<dbReference type="EMBL" id="KZ613952">
    <property type="protein sequence ID" value="PMD35136.1"/>
    <property type="molecule type" value="Genomic_DNA"/>
</dbReference>
<protein>
    <submittedName>
        <fullName evidence="12">Glycoside hydrolase family 28 protein</fullName>
    </submittedName>
</protein>
<dbReference type="GO" id="GO:0005975">
    <property type="term" value="P:carbohydrate metabolic process"/>
    <property type="evidence" value="ECO:0007669"/>
    <property type="project" value="InterPro"/>
</dbReference>
<comment type="subcellular location">
    <subcellularLocation>
        <location evidence="1">Secreted</location>
    </subcellularLocation>
</comment>
<reference evidence="12 13" key="1">
    <citation type="submission" date="2016-04" db="EMBL/GenBank/DDBJ databases">
        <title>A degradative enzymes factory behind the ericoid mycorrhizal symbiosis.</title>
        <authorList>
            <consortium name="DOE Joint Genome Institute"/>
            <person name="Martino E."/>
            <person name="Morin E."/>
            <person name="Grelet G."/>
            <person name="Kuo A."/>
            <person name="Kohler A."/>
            <person name="Daghino S."/>
            <person name="Barry K."/>
            <person name="Choi C."/>
            <person name="Cichocki N."/>
            <person name="Clum A."/>
            <person name="Copeland A."/>
            <person name="Hainaut M."/>
            <person name="Haridas S."/>
            <person name="Labutti K."/>
            <person name="Lindquist E."/>
            <person name="Lipzen A."/>
            <person name="Khouja H.-R."/>
            <person name="Murat C."/>
            <person name="Ohm R."/>
            <person name="Olson A."/>
            <person name="Spatafora J."/>
            <person name="Veneault-Fourrey C."/>
            <person name="Henrissat B."/>
            <person name="Grigoriev I."/>
            <person name="Martin F."/>
            <person name="Perotto S."/>
        </authorList>
    </citation>
    <scope>NUCLEOTIDE SEQUENCE [LARGE SCALE GENOMIC DNA]</scope>
    <source>
        <strain evidence="12 13">F</strain>
    </source>
</reference>
<feature type="chain" id="PRO_5014337182" evidence="11">
    <location>
        <begin position="21"/>
        <end position="367"/>
    </location>
</feature>